<keyword evidence="2" id="KW-1185">Reference proteome</keyword>
<dbReference type="AlphaFoldDB" id="A0AA40KVF2"/>
<accession>A0AA40KVF2</accession>
<protein>
    <submittedName>
        <fullName evidence="1">Uncharacterized protein</fullName>
    </submittedName>
</protein>
<organism evidence="1 2">
    <name type="scientific">Melipona bicolor</name>
    <dbReference type="NCBI Taxonomy" id="60889"/>
    <lineage>
        <taxon>Eukaryota</taxon>
        <taxon>Metazoa</taxon>
        <taxon>Ecdysozoa</taxon>
        <taxon>Arthropoda</taxon>
        <taxon>Hexapoda</taxon>
        <taxon>Insecta</taxon>
        <taxon>Pterygota</taxon>
        <taxon>Neoptera</taxon>
        <taxon>Endopterygota</taxon>
        <taxon>Hymenoptera</taxon>
        <taxon>Apocrita</taxon>
        <taxon>Aculeata</taxon>
        <taxon>Apoidea</taxon>
        <taxon>Anthophila</taxon>
        <taxon>Apidae</taxon>
        <taxon>Melipona</taxon>
    </lineage>
</organism>
<sequence length="138" mass="15620">MARLFTGKDNSRYEHKGRRNVLAKVRIHRWLAASYMEYRVLFESSARMSRKRRCRRGTSPFKAYTEADKRFDIVYKAPNTTSGLLVDASKGLPPVSSAFYAATPCLLSDKTESAEKIPIIGTSTPVIQTACHPADWYL</sequence>
<evidence type="ECO:0000313" key="1">
    <source>
        <dbReference type="EMBL" id="KAK1134361.1"/>
    </source>
</evidence>
<dbReference type="EMBL" id="JAHYIQ010000003">
    <property type="protein sequence ID" value="KAK1134361.1"/>
    <property type="molecule type" value="Genomic_DNA"/>
</dbReference>
<reference evidence="1" key="1">
    <citation type="submission" date="2021-10" db="EMBL/GenBank/DDBJ databases">
        <title>Melipona bicolor Genome sequencing and assembly.</title>
        <authorList>
            <person name="Araujo N.S."/>
            <person name="Arias M.C."/>
        </authorList>
    </citation>
    <scope>NUCLEOTIDE SEQUENCE</scope>
    <source>
        <strain evidence="1">USP_2M_L1-L4_2017</strain>
        <tissue evidence="1">Whole body</tissue>
    </source>
</reference>
<name>A0AA40KVF2_9HYME</name>
<evidence type="ECO:0000313" key="2">
    <source>
        <dbReference type="Proteomes" id="UP001177670"/>
    </source>
</evidence>
<dbReference type="Proteomes" id="UP001177670">
    <property type="component" value="Unassembled WGS sequence"/>
</dbReference>
<proteinExistence type="predicted"/>
<gene>
    <name evidence="1" type="ORF">K0M31_012131</name>
</gene>
<comment type="caution">
    <text evidence="1">The sequence shown here is derived from an EMBL/GenBank/DDBJ whole genome shotgun (WGS) entry which is preliminary data.</text>
</comment>